<keyword evidence="3 6" id="KW-0378">Hydrolase</keyword>
<evidence type="ECO:0000313" key="6">
    <source>
        <dbReference type="EMBL" id="MDQ0456006.1"/>
    </source>
</evidence>
<evidence type="ECO:0000256" key="5">
    <source>
        <dbReference type="ARBA" id="ARBA00023277"/>
    </source>
</evidence>
<keyword evidence="4" id="KW-0460">Magnesium</keyword>
<protein>
    <submittedName>
        <fullName evidence="6">Glycoside hydrolase/deacetylase ChbG (UPF0249 family)</fullName>
        <ecNumber evidence="6">3.5.1.105</ecNumber>
    </submittedName>
</protein>
<reference evidence="6 7" key="1">
    <citation type="submission" date="2023-07" db="EMBL/GenBank/DDBJ databases">
        <title>Genomic Encyclopedia of Type Strains, Phase IV (KMG-IV): sequencing the most valuable type-strain genomes for metagenomic binning, comparative biology and taxonomic classification.</title>
        <authorList>
            <person name="Goeker M."/>
        </authorList>
    </citation>
    <scope>NUCLEOTIDE SEQUENCE [LARGE SCALE GENOMIC DNA]</scope>
    <source>
        <strain evidence="6 7">DSM 100301</strain>
    </source>
</reference>
<dbReference type="Proteomes" id="UP001235269">
    <property type="component" value="Unassembled WGS sequence"/>
</dbReference>
<name>A0ABU0IFH7_9HYPH</name>
<evidence type="ECO:0000256" key="4">
    <source>
        <dbReference type="ARBA" id="ARBA00022842"/>
    </source>
</evidence>
<evidence type="ECO:0000256" key="2">
    <source>
        <dbReference type="ARBA" id="ARBA00022723"/>
    </source>
</evidence>
<dbReference type="EMBL" id="JAUSWH010000006">
    <property type="protein sequence ID" value="MDQ0456006.1"/>
    <property type="molecule type" value="Genomic_DNA"/>
</dbReference>
<dbReference type="EC" id="3.5.1.105" evidence="6"/>
<organism evidence="6 7">
    <name type="scientific">Rhizobium paknamense</name>
    <dbReference type="NCBI Taxonomy" id="1206817"/>
    <lineage>
        <taxon>Bacteria</taxon>
        <taxon>Pseudomonadati</taxon>
        <taxon>Pseudomonadota</taxon>
        <taxon>Alphaproteobacteria</taxon>
        <taxon>Hyphomicrobiales</taxon>
        <taxon>Rhizobiaceae</taxon>
        <taxon>Rhizobium/Agrobacterium group</taxon>
        <taxon>Rhizobium</taxon>
    </lineage>
</organism>
<dbReference type="InterPro" id="IPR011330">
    <property type="entry name" value="Glyco_hydro/deAcase_b/a-brl"/>
</dbReference>
<keyword evidence="5" id="KW-0119">Carbohydrate metabolism</keyword>
<dbReference type="RefSeq" id="WP_307158202.1">
    <property type="nucleotide sequence ID" value="NZ_JAUSWH010000006.1"/>
</dbReference>
<dbReference type="PANTHER" id="PTHR31609:SF1">
    <property type="entry name" value="CARBOHYDRATE DEACETYLASE"/>
    <property type="match status" value="1"/>
</dbReference>
<dbReference type="Pfam" id="PF04794">
    <property type="entry name" value="YdjC"/>
    <property type="match status" value="1"/>
</dbReference>
<dbReference type="PANTHER" id="PTHR31609">
    <property type="entry name" value="YDJC DEACETYLASE FAMILY MEMBER"/>
    <property type="match status" value="1"/>
</dbReference>
<proteinExistence type="predicted"/>
<sequence length="263" mass="29660">MMDIRANKKPLHIIADGYGLSPGVDAAIRALLEQRKVRGTSCMTVFADWRDEAELLMPVIDACGGEVGLHLTLTSFMPLSGVKPMCSLRRRISQWLLGGVDKGKLQRELDAQLNAFVDAVGRVPDYIDGYQHVHFLPVVRDWLKARRELLISPRGKSPWLRGEPQQGLALGLPQRGKIAVVERMANGFNAEMREAGYEVRGPLVGFYEKRNPQRFRETLQFVLRNAPDDAVMMCRPGIVDPVLVARERRVATREVEFAELMRQ</sequence>
<accession>A0ABU0IFH7</accession>
<evidence type="ECO:0000256" key="1">
    <source>
        <dbReference type="ARBA" id="ARBA00001946"/>
    </source>
</evidence>
<dbReference type="GO" id="GO:0036311">
    <property type="term" value="F:chitin disaccharide deacetylase activity"/>
    <property type="evidence" value="ECO:0007669"/>
    <property type="project" value="UniProtKB-EC"/>
</dbReference>
<dbReference type="Gene3D" id="3.20.20.370">
    <property type="entry name" value="Glycoside hydrolase/deacetylase"/>
    <property type="match status" value="1"/>
</dbReference>
<evidence type="ECO:0000256" key="3">
    <source>
        <dbReference type="ARBA" id="ARBA00022801"/>
    </source>
</evidence>
<dbReference type="InterPro" id="IPR006879">
    <property type="entry name" value="YdjC-like"/>
</dbReference>
<gene>
    <name evidence="6" type="ORF">QO005_002346</name>
</gene>
<comment type="cofactor">
    <cofactor evidence="1">
        <name>Mg(2+)</name>
        <dbReference type="ChEBI" id="CHEBI:18420"/>
    </cofactor>
</comment>
<comment type="caution">
    <text evidence="6">The sequence shown here is derived from an EMBL/GenBank/DDBJ whole genome shotgun (WGS) entry which is preliminary data.</text>
</comment>
<dbReference type="CDD" id="cd10807">
    <property type="entry name" value="YdjC_like_3"/>
    <property type="match status" value="1"/>
</dbReference>
<keyword evidence="2" id="KW-0479">Metal-binding</keyword>
<dbReference type="SUPFAM" id="SSF88713">
    <property type="entry name" value="Glycoside hydrolase/deacetylase"/>
    <property type="match status" value="1"/>
</dbReference>
<evidence type="ECO:0000313" key="7">
    <source>
        <dbReference type="Proteomes" id="UP001235269"/>
    </source>
</evidence>
<keyword evidence="7" id="KW-1185">Reference proteome</keyword>